<proteinExistence type="predicted"/>
<accession>A0AAV6G580</accession>
<name>A0AAV6G580_9TELE</name>
<evidence type="ECO:0000313" key="2">
    <source>
        <dbReference type="Proteomes" id="UP000823561"/>
    </source>
</evidence>
<dbReference type="AlphaFoldDB" id="A0AAV6G580"/>
<gene>
    <name evidence="1" type="ORF">AALO_G00214950</name>
</gene>
<keyword evidence="2" id="KW-1185">Reference proteome</keyword>
<organism evidence="1 2">
    <name type="scientific">Alosa alosa</name>
    <name type="common">allis shad</name>
    <dbReference type="NCBI Taxonomy" id="278164"/>
    <lineage>
        <taxon>Eukaryota</taxon>
        <taxon>Metazoa</taxon>
        <taxon>Chordata</taxon>
        <taxon>Craniata</taxon>
        <taxon>Vertebrata</taxon>
        <taxon>Euteleostomi</taxon>
        <taxon>Actinopterygii</taxon>
        <taxon>Neopterygii</taxon>
        <taxon>Teleostei</taxon>
        <taxon>Clupei</taxon>
        <taxon>Clupeiformes</taxon>
        <taxon>Clupeoidei</taxon>
        <taxon>Clupeidae</taxon>
        <taxon>Alosa</taxon>
    </lineage>
</organism>
<reference evidence="1" key="1">
    <citation type="submission" date="2020-10" db="EMBL/GenBank/DDBJ databases">
        <title>Chromosome-scale genome assembly of the Allis shad, Alosa alosa.</title>
        <authorList>
            <person name="Margot Z."/>
            <person name="Christophe K."/>
            <person name="Cabau C."/>
            <person name="Louis A."/>
            <person name="Berthelot C."/>
            <person name="Parey E."/>
            <person name="Roest Crollius H."/>
            <person name="Montfort J."/>
            <person name="Robinson-Rechavi M."/>
            <person name="Bucao C."/>
            <person name="Bouchez O."/>
            <person name="Gislard M."/>
            <person name="Lluch J."/>
            <person name="Milhes M."/>
            <person name="Lampietro C."/>
            <person name="Lopez Roques C."/>
            <person name="Donnadieu C."/>
            <person name="Braasch I."/>
            <person name="Desvignes T."/>
            <person name="Postlethwait J."/>
            <person name="Bobe J."/>
            <person name="Guiguen Y."/>
        </authorList>
    </citation>
    <scope>NUCLEOTIDE SEQUENCE</scope>
    <source>
        <strain evidence="1">M-15738</strain>
        <tissue evidence="1">Blood</tissue>
    </source>
</reference>
<dbReference type="Proteomes" id="UP000823561">
    <property type="component" value="Chromosome 16"/>
</dbReference>
<protein>
    <submittedName>
        <fullName evidence="1">Uncharacterized protein</fullName>
    </submittedName>
</protein>
<comment type="caution">
    <text evidence="1">The sequence shown here is derived from an EMBL/GenBank/DDBJ whole genome shotgun (WGS) entry which is preliminary data.</text>
</comment>
<sequence length="150" mass="17690">MTTEDLNTDWTVMHRLCFTEKNRNLRQCLTLPSVWVLLFCHTHTHTHTHIHAYRRTYAVHTPDIHTHTHTQRNHRHTDPIYYSNPCERNQLYGLMLMGCYRGILSTGVHLWPLLQCNCQDSVVQHWATLSHVCSFITISTTKCCFTSYVH</sequence>
<dbReference type="EMBL" id="JADWDJ010000016">
    <property type="protein sequence ID" value="KAG5268655.1"/>
    <property type="molecule type" value="Genomic_DNA"/>
</dbReference>
<evidence type="ECO:0000313" key="1">
    <source>
        <dbReference type="EMBL" id="KAG5268655.1"/>
    </source>
</evidence>